<reference evidence="1" key="1">
    <citation type="journal article" date="2015" name="Nature">
        <title>Complex archaea that bridge the gap between prokaryotes and eukaryotes.</title>
        <authorList>
            <person name="Spang A."/>
            <person name="Saw J.H."/>
            <person name="Jorgensen S.L."/>
            <person name="Zaremba-Niedzwiedzka K."/>
            <person name="Martijn J."/>
            <person name="Lind A.E."/>
            <person name="van Eijk R."/>
            <person name="Schleper C."/>
            <person name="Guy L."/>
            <person name="Ettema T.J."/>
        </authorList>
    </citation>
    <scope>NUCLEOTIDE SEQUENCE</scope>
</reference>
<sequence length="74" mass="8567">MPGIKVVGSLLRTGMSGIRTVNLTGNKYRNHSKFFFMFWTARMDSASIRAQNRQILIRNRIGNITAKIDRKRVR</sequence>
<dbReference type="EMBL" id="LAZR01001093">
    <property type="protein sequence ID" value="KKN50829.1"/>
    <property type="molecule type" value="Genomic_DNA"/>
</dbReference>
<accession>A0A0F9R7S1</accession>
<gene>
    <name evidence="1" type="ORF">LCGC14_0628650</name>
</gene>
<protein>
    <submittedName>
        <fullName evidence="1">Uncharacterized protein</fullName>
    </submittedName>
</protein>
<evidence type="ECO:0000313" key="1">
    <source>
        <dbReference type="EMBL" id="KKN50829.1"/>
    </source>
</evidence>
<dbReference type="AlphaFoldDB" id="A0A0F9R7S1"/>
<name>A0A0F9R7S1_9ZZZZ</name>
<comment type="caution">
    <text evidence="1">The sequence shown here is derived from an EMBL/GenBank/DDBJ whole genome shotgun (WGS) entry which is preliminary data.</text>
</comment>
<organism evidence="1">
    <name type="scientific">marine sediment metagenome</name>
    <dbReference type="NCBI Taxonomy" id="412755"/>
    <lineage>
        <taxon>unclassified sequences</taxon>
        <taxon>metagenomes</taxon>
        <taxon>ecological metagenomes</taxon>
    </lineage>
</organism>
<proteinExistence type="predicted"/>